<dbReference type="AlphaFoldDB" id="A0A445EI36"/>
<keyword evidence="1" id="KW-1133">Transmembrane helix</keyword>
<dbReference type="STRING" id="3818.A0A445EI36"/>
<organism evidence="2 3">
    <name type="scientific">Arachis hypogaea</name>
    <name type="common">Peanut</name>
    <dbReference type="NCBI Taxonomy" id="3818"/>
    <lineage>
        <taxon>Eukaryota</taxon>
        <taxon>Viridiplantae</taxon>
        <taxon>Streptophyta</taxon>
        <taxon>Embryophyta</taxon>
        <taxon>Tracheophyta</taxon>
        <taxon>Spermatophyta</taxon>
        <taxon>Magnoliopsida</taxon>
        <taxon>eudicotyledons</taxon>
        <taxon>Gunneridae</taxon>
        <taxon>Pentapetalae</taxon>
        <taxon>rosids</taxon>
        <taxon>fabids</taxon>
        <taxon>Fabales</taxon>
        <taxon>Fabaceae</taxon>
        <taxon>Papilionoideae</taxon>
        <taxon>50 kb inversion clade</taxon>
        <taxon>dalbergioids sensu lato</taxon>
        <taxon>Dalbergieae</taxon>
        <taxon>Pterocarpus clade</taxon>
        <taxon>Arachis</taxon>
    </lineage>
</organism>
<name>A0A445EI36_ARAHY</name>
<dbReference type="Proteomes" id="UP000289738">
    <property type="component" value="Chromosome A02"/>
</dbReference>
<keyword evidence="1" id="KW-0812">Transmembrane</keyword>
<proteinExistence type="predicted"/>
<gene>
    <name evidence="2" type="ORF">Ahy_A02g009782</name>
</gene>
<accession>A0A445EI36</accession>
<comment type="caution">
    <text evidence="2">The sequence shown here is derived from an EMBL/GenBank/DDBJ whole genome shotgun (WGS) entry which is preliminary data.</text>
</comment>
<evidence type="ECO:0000313" key="3">
    <source>
        <dbReference type="Proteomes" id="UP000289738"/>
    </source>
</evidence>
<dbReference type="EMBL" id="SDMP01000002">
    <property type="protein sequence ID" value="RYR75100.1"/>
    <property type="molecule type" value="Genomic_DNA"/>
</dbReference>
<reference evidence="2 3" key="1">
    <citation type="submission" date="2019-01" db="EMBL/GenBank/DDBJ databases">
        <title>Sequencing of cultivated peanut Arachis hypogaea provides insights into genome evolution and oil improvement.</title>
        <authorList>
            <person name="Chen X."/>
        </authorList>
    </citation>
    <scope>NUCLEOTIDE SEQUENCE [LARGE SCALE GENOMIC DNA]</scope>
    <source>
        <strain evidence="3">cv. Fuhuasheng</strain>
        <tissue evidence="2">Leaves</tissue>
    </source>
</reference>
<feature type="transmembrane region" description="Helical" evidence="1">
    <location>
        <begin position="300"/>
        <end position="323"/>
    </location>
</feature>
<protein>
    <submittedName>
        <fullName evidence="2">Uncharacterized protein</fullName>
    </submittedName>
</protein>
<evidence type="ECO:0000256" key="1">
    <source>
        <dbReference type="SAM" id="Phobius"/>
    </source>
</evidence>
<sequence>MNSDSLISNFVMNSDELNSVNSPPCVQMDMEQIPKIVNWEEYVPQGSDQRESQMAVSRLFDERPIWSKNVLIGFENAKSSSCQLVLIGFVMLKPRWEDIWTFRAFPYKLQTSLQVGQNGVVQGPLPNTGTSEALSLKLSHSLTSLTVSHSSSLVSGLSLLSRSRTHCLGESDSSSSCVLVPRLVVVIVFGRQLVSFLHRQLVPGQASFLRPYSFFSNFIDNFRNVFITNRIIDNAMEDIDANQNEENVVPTLRSSLGFDLLIVKKSCKKHFYKHFACKSEESTLTVAAFSHRRTAVLSPLLYANVELLSCCCYLFFSVLYVGLRAL</sequence>
<keyword evidence="1" id="KW-0472">Membrane</keyword>
<keyword evidence="3" id="KW-1185">Reference proteome</keyword>
<evidence type="ECO:0000313" key="2">
    <source>
        <dbReference type="EMBL" id="RYR75100.1"/>
    </source>
</evidence>